<feature type="compositionally biased region" description="Basic and acidic residues" evidence="1">
    <location>
        <begin position="1"/>
        <end position="17"/>
    </location>
</feature>
<keyword evidence="2" id="KW-1133">Transmembrane helix</keyword>
<dbReference type="RefSeq" id="WP_377484970.1">
    <property type="nucleotide sequence ID" value="NZ_JBHUOX010000008.1"/>
</dbReference>
<feature type="compositionally biased region" description="Basic and acidic residues" evidence="1">
    <location>
        <begin position="277"/>
        <end position="292"/>
    </location>
</feature>
<evidence type="ECO:0000313" key="4">
    <source>
        <dbReference type="Proteomes" id="UP001597641"/>
    </source>
</evidence>
<organism evidence="3 4">
    <name type="scientific">Pontibacter toksunensis</name>
    <dbReference type="NCBI Taxonomy" id="1332631"/>
    <lineage>
        <taxon>Bacteria</taxon>
        <taxon>Pseudomonadati</taxon>
        <taxon>Bacteroidota</taxon>
        <taxon>Cytophagia</taxon>
        <taxon>Cytophagales</taxon>
        <taxon>Hymenobacteraceae</taxon>
        <taxon>Pontibacter</taxon>
    </lineage>
</organism>
<dbReference type="EMBL" id="JBHUOX010000008">
    <property type="protein sequence ID" value="MFD3001172.1"/>
    <property type="molecule type" value="Genomic_DNA"/>
</dbReference>
<feature type="transmembrane region" description="Helical" evidence="2">
    <location>
        <begin position="57"/>
        <end position="76"/>
    </location>
</feature>
<keyword evidence="4" id="KW-1185">Reference proteome</keyword>
<keyword evidence="2" id="KW-0812">Transmembrane</keyword>
<accession>A0ABW6BVZ2</accession>
<keyword evidence="2" id="KW-0472">Membrane</keyword>
<dbReference type="Proteomes" id="UP001597641">
    <property type="component" value="Unassembled WGS sequence"/>
</dbReference>
<evidence type="ECO:0000256" key="2">
    <source>
        <dbReference type="SAM" id="Phobius"/>
    </source>
</evidence>
<reference evidence="4" key="1">
    <citation type="journal article" date="2019" name="Int. J. Syst. Evol. Microbiol.">
        <title>The Global Catalogue of Microorganisms (GCM) 10K type strain sequencing project: providing services to taxonomists for standard genome sequencing and annotation.</title>
        <authorList>
            <consortium name="The Broad Institute Genomics Platform"/>
            <consortium name="The Broad Institute Genome Sequencing Center for Infectious Disease"/>
            <person name="Wu L."/>
            <person name="Ma J."/>
        </authorList>
    </citation>
    <scope>NUCLEOTIDE SEQUENCE [LARGE SCALE GENOMIC DNA]</scope>
    <source>
        <strain evidence="4">KCTC 23984</strain>
    </source>
</reference>
<comment type="caution">
    <text evidence="3">The sequence shown here is derived from an EMBL/GenBank/DDBJ whole genome shotgun (WGS) entry which is preliminary data.</text>
</comment>
<gene>
    <name evidence="3" type="ORF">ACFS7Z_12410</name>
</gene>
<proteinExistence type="predicted"/>
<protein>
    <submittedName>
        <fullName evidence="3">PorT family protein</fullName>
    </submittedName>
</protein>
<sequence length="565" mass="60266">MSSAANDKRGKLEEEFSNRMYDAESSPSQDLWARIDHELTVQENGTYKKNAAFYRQLAAACIILLLLAGGVGAWYFSNPDGTGQQMATVAPATNPGLAATVSTPSEEETAGAVAATAQGTAGNTAATPAPEKAAANLTETTPVAPEGMATASSSAVRRSEGTALTSIPLPPSAAGNAPVAKEAAGSLAVAESNIPETADRENPIRLSRTLSQTIAALSAIEQKAGNKATLLQQSVAATGTEAKATEDFKKLNEQVMAHAKRMEEEQKAKLLAFNEETTGKKEAKKEKSEKSSRWSLGMAYAPGYFEQNIGLPDQDMSAASRLAMDPGVTRVSSISNSYMEEARDEYVENADPGFSYGFEIKTGVKLGKKLKLLTGLGFLQNTTRSKSSFLVQQSGGFASANGLVSGPSTAFAPSLTSDFAQNAPFVVKIPEYKVNHRYRYLTVPVEMQYQGNIGKDWFWYGGAGVAANVLVQATILTSAEGVKDVEYNLQDDSPYRRLQWSGRMSGGVGKRLADNMSVTIGPEFRSYFNTLLAEPENSQAQQGRPYAVGLNMAVNYDLSGGKKSR</sequence>
<feature type="region of interest" description="Disordered" evidence="1">
    <location>
        <begin position="1"/>
        <end position="23"/>
    </location>
</feature>
<feature type="region of interest" description="Disordered" evidence="1">
    <location>
        <begin position="272"/>
        <end position="292"/>
    </location>
</feature>
<evidence type="ECO:0000313" key="3">
    <source>
        <dbReference type="EMBL" id="MFD3001172.1"/>
    </source>
</evidence>
<name>A0ABW6BVZ2_9BACT</name>
<evidence type="ECO:0000256" key="1">
    <source>
        <dbReference type="SAM" id="MobiDB-lite"/>
    </source>
</evidence>